<keyword evidence="12" id="KW-1185">Reference proteome</keyword>
<feature type="compositionally biased region" description="Low complexity" evidence="8">
    <location>
        <begin position="238"/>
        <end position="264"/>
    </location>
</feature>
<dbReference type="SUPFAM" id="SSF52402">
    <property type="entry name" value="Adenine nucleotide alpha hydrolases-like"/>
    <property type="match status" value="1"/>
</dbReference>
<evidence type="ECO:0000256" key="7">
    <source>
        <dbReference type="HAMAP-Rule" id="MF_01161"/>
    </source>
</evidence>
<comment type="domain">
    <text evidence="7">The N-terminal region contains the highly conserved SGGXDS motif, predicted to be a P-loop motif involved in ATP binding.</text>
</comment>
<dbReference type="GO" id="GO:0006400">
    <property type="term" value="P:tRNA modification"/>
    <property type="evidence" value="ECO:0007669"/>
    <property type="project" value="UniProtKB-UniRule"/>
</dbReference>
<keyword evidence="3 7" id="KW-0819">tRNA processing</keyword>
<dbReference type="Pfam" id="PF01171">
    <property type="entry name" value="ATP_bind_3"/>
    <property type="match status" value="1"/>
</dbReference>
<keyword evidence="2 7" id="KW-0436">Ligase</keyword>
<dbReference type="AlphaFoldDB" id="A0A087ALH7"/>
<keyword evidence="4 7" id="KW-0547">Nucleotide-binding</keyword>
<dbReference type="GO" id="GO:0005737">
    <property type="term" value="C:cytoplasm"/>
    <property type="evidence" value="ECO:0007669"/>
    <property type="project" value="UniProtKB-SubCell"/>
</dbReference>
<feature type="compositionally biased region" description="Basic and acidic residues" evidence="8">
    <location>
        <begin position="296"/>
        <end position="311"/>
    </location>
</feature>
<dbReference type="CDD" id="cd01992">
    <property type="entry name" value="TilS_N"/>
    <property type="match status" value="1"/>
</dbReference>
<evidence type="ECO:0000313" key="12">
    <source>
        <dbReference type="Proteomes" id="UP000029074"/>
    </source>
</evidence>
<evidence type="ECO:0000256" key="5">
    <source>
        <dbReference type="ARBA" id="ARBA00022840"/>
    </source>
</evidence>
<name>A0A087ALH7_9BIFI</name>
<feature type="domain" description="tRNA(Ile)-lysidine/2-thiocytidine synthase N-terminal" evidence="9">
    <location>
        <begin position="47"/>
        <end position="225"/>
    </location>
</feature>
<evidence type="ECO:0000256" key="3">
    <source>
        <dbReference type="ARBA" id="ARBA00022694"/>
    </source>
</evidence>
<dbReference type="EC" id="6.3.4.19" evidence="7"/>
<dbReference type="PANTHER" id="PTHR43033">
    <property type="entry name" value="TRNA(ILE)-LYSIDINE SYNTHASE-RELATED"/>
    <property type="match status" value="1"/>
</dbReference>
<dbReference type="InterPro" id="IPR012795">
    <property type="entry name" value="tRNA_Ile_lys_synt_N"/>
</dbReference>
<protein>
    <recommendedName>
        <fullName evidence="7">tRNA(Ile)-lysidine synthase</fullName>
        <ecNumber evidence="7">6.3.4.19</ecNumber>
    </recommendedName>
    <alternativeName>
        <fullName evidence="7">tRNA(Ile)-2-lysyl-cytidine synthase</fullName>
    </alternativeName>
    <alternativeName>
        <fullName evidence="7">tRNA(Ile)-lysidine synthetase</fullName>
    </alternativeName>
</protein>
<dbReference type="GO" id="GO:0032267">
    <property type="term" value="F:tRNA(Ile)-lysidine synthase activity"/>
    <property type="evidence" value="ECO:0007669"/>
    <property type="project" value="UniProtKB-EC"/>
</dbReference>
<evidence type="ECO:0000256" key="4">
    <source>
        <dbReference type="ARBA" id="ARBA00022741"/>
    </source>
</evidence>
<dbReference type="PANTHER" id="PTHR43033:SF1">
    <property type="entry name" value="TRNA(ILE)-LYSIDINE SYNTHASE-RELATED"/>
    <property type="match status" value="1"/>
</dbReference>
<evidence type="ECO:0000313" key="11">
    <source>
        <dbReference type="EMBL" id="KFI59627.1"/>
    </source>
</evidence>
<evidence type="ECO:0000259" key="10">
    <source>
        <dbReference type="Pfam" id="PF09179"/>
    </source>
</evidence>
<dbReference type="GO" id="GO:0005524">
    <property type="term" value="F:ATP binding"/>
    <property type="evidence" value="ECO:0007669"/>
    <property type="project" value="UniProtKB-UniRule"/>
</dbReference>
<evidence type="ECO:0000256" key="2">
    <source>
        <dbReference type="ARBA" id="ARBA00022598"/>
    </source>
</evidence>
<comment type="subcellular location">
    <subcellularLocation>
        <location evidence="7">Cytoplasm</location>
    </subcellularLocation>
</comment>
<dbReference type="NCBIfam" id="TIGR02432">
    <property type="entry name" value="lysidine_TilS_N"/>
    <property type="match status" value="1"/>
</dbReference>
<dbReference type="InterPro" id="IPR014729">
    <property type="entry name" value="Rossmann-like_a/b/a_fold"/>
</dbReference>
<accession>A0A087ALH7</accession>
<keyword evidence="1 7" id="KW-0963">Cytoplasm</keyword>
<dbReference type="Pfam" id="PF09179">
    <property type="entry name" value="TilS"/>
    <property type="match status" value="1"/>
</dbReference>
<reference evidence="11 12" key="1">
    <citation type="submission" date="2014-03" db="EMBL/GenBank/DDBJ databases">
        <title>Genomics of Bifidobacteria.</title>
        <authorList>
            <person name="Ventura M."/>
            <person name="Milani C."/>
            <person name="Lugli G.A."/>
        </authorList>
    </citation>
    <scope>NUCLEOTIDE SEQUENCE [LARGE SCALE GENOMIC DNA]</scope>
    <source>
        <strain evidence="11 12">LMG 11596</strain>
    </source>
</reference>
<dbReference type="Gene3D" id="1.20.59.20">
    <property type="match status" value="1"/>
</dbReference>
<dbReference type="SUPFAM" id="SSF82829">
    <property type="entry name" value="MesJ substrate recognition domain-like"/>
    <property type="match status" value="1"/>
</dbReference>
<dbReference type="EMBL" id="JGYW01000002">
    <property type="protein sequence ID" value="KFI59627.1"/>
    <property type="molecule type" value="Genomic_DNA"/>
</dbReference>
<feature type="region of interest" description="Disordered" evidence="8">
    <location>
        <begin position="296"/>
        <end position="316"/>
    </location>
</feature>
<proteinExistence type="inferred from homology"/>
<comment type="function">
    <text evidence="7">Ligates lysine onto the cytidine present at position 34 of the AUA codon-specific tRNA(Ile) that contains the anticodon CAU, in an ATP-dependent manner. Cytidine is converted to lysidine, thus changing the amino acid specificity of the tRNA from methionine to isoleucine.</text>
</comment>
<gene>
    <name evidence="7" type="primary">tilS</name>
    <name evidence="11" type="ORF">BGLCM_0295</name>
</gene>
<feature type="domain" description="tRNA(Ile)-lysidine synthase substrate-binding" evidence="10">
    <location>
        <begin position="401"/>
        <end position="459"/>
    </location>
</feature>
<evidence type="ECO:0000256" key="6">
    <source>
        <dbReference type="ARBA" id="ARBA00048539"/>
    </source>
</evidence>
<dbReference type="OrthoDB" id="5244702at2"/>
<dbReference type="InterPro" id="IPR015262">
    <property type="entry name" value="tRNA_Ile_lys_synt_subst-bd"/>
</dbReference>
<keyword evidence="5 7" id="KW-0067">ATP-binding</keyword>
<dbReference type="Proteomes" id="UP000029074">
    <property type="component" value="Unassembled WGS sequence"/>
</dbReference>
<comment type="caution">
    <text evidence="11">The sequence shown here is derived from an EMBL/GenBank/DDBJ whole genome shotgun (WGS) entry which is preliminary data.</text>
</comment>
<dbReference type="InterPro" id="IPR012094">
    <property type="entry name" value="tRNA_Ile_lys_synt"/>
</dbReference>
<dbReference type="Gene3D" id="3.40.50.620">
    <property type="entry name" value="HUPs"/>
    <property type="match status" value="1"/>
</dbReference>
<feature type="region of interest" description="Disordered" evidence="8">
    <location>
        <begin position="227"/>
        <end position="266"/>
    </location>
</feature>
<comment type="similarity">
    <text evidence="7">Belongs to the tRNA(Ile)-lysidine synthase family.</text>
</comment>
<evidence type="ECO:0000256" key="8">
    <source>
        <dbReference type="SAM" id="MobiDB-lite"/>
    </source>
</evidence>
<dbReference type="RefSeq" id="WP_052380766.1">
    <property type="nucleotide sequence ID" value="NZ_JDTW01000004.1"/>
</dbReference>
<comment type="catalytic activity">
    <reaction evidence="6 7">
        <text>cytidine(34) in tRNA(Ile2) + L-lysine + ATP = lysidine(34) in tRNA(Ile2) + AMP + diphosphate + H(+)</text>
        <dbReference type="Rhea" id="RHEA:43744"/>
        <dbReference type="Rhea" id="RHEA-COMP:10625"/>
        <dbReference type="Rhea" id="RHEA-COMP:10670"/>
        <dbReference type="ChEBI" id="CHEBI:15378"/>
        <dbReference type="ChEBI" id="CHEBI:30616"/>
        <dbReference type="ChEBI" id="CHEBI:32551"/>
        <dbReference type="ChEBI" id="CHEBI:33019"/>
        <dbReference type="ChEBI" id="CHEBI:82748"/>
        <dbReference type="ChEBI" id="CHEBI:83665"/>
        <dbReference type="ChEBI" id="CHEBI:456215"/>
        <dbReference type="EC" id="6.3.4.19"/>
    </reaction>
</comment>
<feature type="binding site" evidence="7">
    <location>
        <begin position="52"/>
        <end position="57"/>
    </location>
    <ligand>
        <name>ATP</name>
        <dbReference type="ChEBI" id="CHEBI:30616"/>
    </ligand>
</feature>
<evidence type="ECO:0000256" key="1">
    <source>
        <dbReference type="ARBA" id="ARBA00022490"/>
    </source>
</evidence>
<organism evidence="11 12">
    <name type="scientific">Bifidobacterium gallicum DSM 20093 = LMG 11596</name>
    <dbReference type="NCBI Taxonomy" id="561180"/>
    <lineage>
        <taxon>Bacteria</taxon>
        <taxon>Bacillati</taxon>
        <taxon>Actinomycetota</taxon>
        <taxon>Actinomycetes</taxon>
        <taxon>Bifidobacteriales</taxon>
        <taxon>Bifidobacteriaceae</taxon>
        <taxon>Bifidobacterium</taxon>
    </lineage>
</organism>
<dbReference type="HAMAP" id="MF_01161">
    <property type="entry name" value="tRNA_Ile_lys_synt"/>
    <property type="match status" value="1"/>
</dbReference>
<sequence>MVYSAPMKLAIGAVRKSLTRFDATLNGWDERFRTHGEHQVNKDAPLILVACSGGRDSLALAAAARTVCTSWGLRCGAVIVDHSMQQGSAEVAARAAKQCADLGLEPVIVERIVLDPQTMRQRGSEAAARQMRYETITRVAGRTGAEAVLLAHTRNDQAETVLINLLTSGGLDGMAGMPERTQIADVALLRPLLDLTRADTTQICESLGLEFWDDPTNGEFLSARNACGETDTSDESSQHASSVSSDSSQPSAGHGTSHGTSHGTDCVTDYATAQRTSRPPFPPSSRTLDNCVTCGEEKREKQGRTNQEKAQGRARSAVHLPLRSRIRQLLLPQLSRFTGGDMVSRLASFAAANRDDVDFLQEQAALVYEQAVSFGAQSVDNADGISDVATDSGTTLALIDRDVLLEAHPALRRRVLARVFAQLNIRASAVHVTAALNLIENQQSRGVQLPAGYVLKRYGHVIRLCHDNVHANRGYSGKHRS</sequence>
<evidence type="ECO:0000259" key="9">
    <source>
        <dbReference type="Pfam" id="PF01171"/>
    </source>
</evidence>
<dbReference type="InterPro" id="IPR011063">
    <property type="entry name" value="TilS/TtcA_N"/>
</dbReference>